<dbReference type="AlphaFoldDB" id="A0A9W6USV7"/>
<accession>A0A9W6USV7</accession>
<dbReference type="Proteomes" id="UP001165143">
    <property type="component" value="Unassembled WGS sequence"/>
</dbReference>
<proteinExistence type="predicted"/>
<evidence type="ECO:0000313" key="1">
    <source>
        <dbReference type="EMBL" id="GLW58993.1"/>
    </source>
</evidence>
<reference evidence="1" key="1">
    <citation type="submission" date="2023-02" db="EMBL/GenBank/DDBJ databases">
        <title>Kitasatospora phosalacinea NBRC 14362.</title>
        <authorList>
            <person name="Ichikawa N."/>
            <person name="Sato H."/>
            <person name="Tonouchi N."/>
        </authorList>
    </citation>
    <scope>NUCLEOTIDE SEQUENCE</scope>
    <source>
        <strain evidence="1">NBRC 14362</strain>
    </source>
</reference>
<name>A0A9W6USV7_9ACTN</name>
<gene>
    <name evidence="1" type="ORF">Kpho01_70030</name>
</gene>
<sequence>MISSSLAHPWRIQSQLCGMEVELMGMLEREQRGLVYAADITIGDVEAIDSFLTARTARPARAERGSDERQVARSVRAALIHVVGTLQHALPLSRETVEDIDAQRYLRLQVQGAWNTLWALVSPWQSHDEYDHERWRHVKYWDAEQEAEGKSLLAHALDRNAK</sequence>
<dbReference type="EMBL" id="BSRX01000065">
    <property type="protein sequence ID" value="GLW58993.1"/>
    <property type="molecule type" value="Genomic_DNA"/>
</dbReference>
<organism evidence="1 2">
    <name type="scientific">Kitasatospora phosalacinea</name>
    <dbReference type="NCBI Taxonomy" id="2065"/>
    <lineage>
        <taxon>Bacteria</taxon>
        <taxon>Bacillati</taxon>
        <taxon>Actinomycetota</taxon>
        <taxon>Actinomycetes</taxon>
        <taxon>Kitasatosporales</taxon>
        <taxon>Streptomycetaceae</taxon>
        <taxon>Kitasatospora</taxon>
    </lineage>
</organism>
<evidence type="ECO:0000313" key="2">
    <source>
        <dbReference type="Proteomes" id="UP001165143"/>
    </source>
</evidence>
<comment type="caution">
    <text evidence="1">The sequence shown here is derived from an EMBL/GenBank/DDBJ whole genome shotgun (WGS) entry which is preliminary data.</text>
</comment>
<protein>
    <submittedName>
        <fullName evidence="1">Uncharacterized protein</fullName>
    </submittedName>
</protein>